<protein>
    <submittedName>
        <fullName evidence="1">Uncharacterized protein</fullName>
    </submittedName>
</protein>
<gene>
    <name evidence="1" type="ORF">IAA84_13780</name>
</gene>
<organism evidence="1 2">
    <name type="scientific">Candidatus Alectryocaccomicrobium excrementavium</name>
    <dbReference type="NCBI Taxonomy" id="2840668"/>
    <lineage>
        <taxon>Bacteria</taxon>
        <taxon>Bacillati</taxon>
        <taxon>Bacillota</taxon>
        <taxon>Clostridia</taxon>
        <taxon>Candidatus Alectryocaccomicrobium</taxon>
    </lineage>
</organism>
<dbReference type="EMBL" id="DVJN01000267">
    <property type="protein sequence ID" value="HIS94077.1"/>
    <property type="molecule type" value="Genomic_DNA"/>
</dbReference>
<proteinExistence type="predicted"/>
<dbReference type="Proteomes" id="UP000824140">
    <property type="component" value="Unassembled WGS sequence"/>
</dbReference>
<feature type="non-terminal residue" evidence="1">
    <location>
        <position position="1"/>
    </location>
</feature>
<comment type="caution">
    <text evidence="1">The sequence shown here is derived from an EMBL/GenBank/DDBJ whole genome shotgun (WGS) entry which is preliminary data.</text>
</comment>
<sequence length="93" mass="10756">LEETYTISSAQNLLWGEVAAIYARLLPADIQWIDLEEFIAHSPGLARDPWFLKYDRLLDRRIDNKKVLEATGLQKEDFLSIEEGIRLELAKVL</sequence>
<name>A0A9D1K7T2_9FIRM</name>
<accession>A0A9D1K7T2</accession>
<dbReference type="AlphaFoldDB" id="A0A9D1K7T2"/>
<reference evidence="1" key="1">
    <citation type="submission" date="2020-10" db="EMBL/GenBank/DDBJ databases">
        <authorList>
            <person name="Gilroy R."/>
        </authorList>
    </citation>
    <scope>NUCLEOTIDE SEQUENCE</scope>
    <source>
        <strain evidence="1">13766</strain>
    </source>
</reference>
<reference evidence="1" key="2">
    <citation type="journal article" date="2021" name="PeerJ">
        <title>Extensive microbial diversity within the chicken gut microbiome revealed by metagenomics and culture.</title>
        <authorList>
            <person name="Gilroy R."/>
            <person name="Ravi A."/>
            <person name="Getino M."/>
            <person name="Pursley I."/>
            <person name="Horton D.L."/>
            <person name="Alikhan N.F."/>
            <person name="Baker D."/>
            <person name="Gharbi K."/>
            <person name="Hall N."/>
            <person name="Watson M."/>
            <person name="Adriaenssens E.M."/>
            <person name="Foster-Nyarko E."/>
            <person name="Jarju S."/>
            <person name="Secka A."/>
            <person name="Antonio M."/>
            <person name="Oren A."/>
            <person name="Chaudhuri R.R."/>
            <person name="La Ragione R."/>
            <person name="Hildebrand F."/>
            <person name="Pallen M.J."/>
        </authorList>
    </citation>
    <scope>NUCLEOTIDE SEQUENCE</scope>
    <source>
        <strain evidence="1">13766</strain>
    </source>
</reference>
<evidence type="ECO:0000313" key="2">
    <source>
        <dbReference type="Proteomes" id="UP000824140"/>
    </source>
</evidence>
<evidence type="ECO:0000313" key="1">
    <source>
        <dbReference type="EMBL" id="HIS94077.1"/>
    </source>
</evidence>